<evidence type="ECO:0008006" key="9">
    <source>
        <dbReference type="Google" id="ProtNLM"/>
    </source>
</evidence>
<dbReference type="SMART" id="SM00448">
    <property type="entry name" value="REC"/>
    <property type="match status" value="1"/>
</dbReference>
<dbReference type="AlphaFoldDB" id="A0A4Q1HI29"/>
<dbReference type="SMART" id="SM00342">
    <property type="entry name" value="HTH_ARAC"/>
    <property type="match status" value="1"/>
</dbReference>
<dbReference type="SUPFAM" id="SSF46689">
    <property type="entry name" value="Homeodomain-like"/>
    <property type="match status" value="1"/>
</dbReference>
<dbReference type="PANTHER" id="PTHR43280:SF32">
    <property type="entry name" value="TRANSCRIPTIONAL REGULATORY PROTEIN"/>
    <property type="match status" value="1"/>
</dbReference>
<dbReference type="InterPro" id="IPR001789">
    <property type="entry name" value="Sig_transdc_resp-reg_receiver"/>
</dbReference>
<protein>
    <recommendedName>
        <fullName evidence="9">DNA-binding response regulator</fullName>
    </recommendedName>
</protein>
<evidence type="ECO:0000259" key="6">
    <source>
        <dbReference type="PROSITE" id="PS50110"/>
    </source>
</evidence>
<dbReference type="InterPro" id="IPR009057">
    <property type="entry name" value="Homeodomain-like_sf"/>
</dbReference>
<dbReference type="Pfam" id="PF00072">
    <property type="entry name" value="Response_reg"/>
    <property type="match status" value="1"/>
</dbReference>
<keyword evidence="2" id="KW-0238">DNA-binding</keyword>
<keyword evidence="1" id="KW-0805">Transcription regulation</keyword>
<evidence type="ECO:0000256" key="1">
    <source>
        <dbReference type="ARBA" id="ARBA00023015"/>
    </source>
</evidence>
<dbReference type="GO" id="GO:0043565">
    <property type="term" value="F:sequence-specific DNA binding"/>
    <property type="evidence" value="ECO:0007669"/>
    <property type="project" value="InterPro"/>
</dbReference>
<gene>
    <name evidence="7" type="ORF">C7R54_14310</name>
</gene>
<dbReference type="Proteomes" id="UP000290849">
    <property type="component" value="Unassembled WGS sequence"/>
</dbReference>
<feature type="domain" description="Response regulatory" evidence="6">
    <location>
        <begin position="55"/>
        <end position="170"/>
    </location>
</feature>
<dbReference type="PROSITE" id="PS50110">
    <property type="entry name" value="RESPONSE_REGULATORY"/>
    <property type="match status" value="1"/>
</dbReference>
<dbReference type="InterPro" id="IPR011006">
    <property type="entry name" value="CheY-like_superfamily"/>
</dbReference>
<evidence type="ECO:0000256" key="4">
    <source>
        <dbReference type="PROSITE-ProRule" id="PRU00169"/>
    </source>
</evidence>
<feature type="modified residue" description="4-aspartylphosphate" evidence="4">
    <location>
        <position position="103"/>
    </location>
</feature>
<evidence type="ECO:0000313" key="7">
    <source>
        <dbReference type="EMBL" id="RXN87769.1"/>
    </source>
</evidence>
<dbReference type="EMBL" id="PYAL01000004">
    <property type="protein sequence ID" value="RXN87769.1"/>
    <property type="molecule type" value="Genomic_DNA"/>
</dbReference>
<evidence type="ECO:0000259" key="5">
    <source>
        <dbReference type="PROSITE" id="PS01124"/>
    </source>
</evidence>
<dbReference type="InterPro" id="IPR018060">
    <property type="entry name" value="HTH_AraC"/>
</dbReference>
<dbReference type="InterPro" id="IPR018062">
    <property type="entry name" value="HTH_AraC-typ_CS"/>
</dbReference>
<keyword evidence="4" id="KW-0597">Phosphoprotein</keyword>
<reference evidence="7 8" key="1">
    <citation type="journal article" date="2017" name="Int. J. Syst. Evol. Microbiol.">
        <title>Achromobacter aloeverae sp. nov., isolated from the root of Aloe vera (L.) Burm.f.</title>
        <authorList>
            <person name="Kuncharoen N."/>
            <person name="Muramatsu Y."/>
            <person name="Shibata C."/>
            <person name="Kamakura Y."/>
            <person name="Nakagawa Y."/>
            <person name="Tanasupawat S."/>
        </authorList>
    </citation>
    <scope>NUCLEOTIDE SEQUENCE [LARGE SCALE GENOMIC DNA]</scope>
    <source>
        <strain evidence="7 8">AVA-1</strain>
    </source>
</reference>
<dbReference type="GO" id="GO:0003700">
    <property type="term" value="F:DNA-binding transcription factor activity"/>
    <property type="evidence" value="ECO:0007669"/>
    <property type="project" value="InterPro"/>
</dbReference>
<accession>A0A4Q1HI29</accession>
<dbReference type="PROSITE" id="PS01124">
    <property type="entry name" value="HTH_ARAC_FAMILY_2"/>
    <property type="match status" value="1"/>
</dbReference>
<evidence type="ECO:0000313" key="8">
    <source>
        <dbReference type="Proteomes" id="UP000290849"/>
    </source>
</evidence>
<keyword evidence="3" id="KW-0804">Transcription</keyword>
<sequence length="308" mass="33591">MHRNGMDFDAPPFQESHMTAAAYPLTEPTPGQTAVMFGNTVVGKKVLPRHRKPAHVLIITDNETPLGGAVALLRNQLFKVSFASGWHGFYQAQAWHPDMVLLDGDMQQMDAFMMARLLSQSQDTHAIPVIFLVKPGVGGATTEAFAVGAVDCVLKPIYPEELLARISVHLRPAANAPEAASASPLPDNASQEDILLRNALDAIQADVGSIHTVRQLAHSVGTHERKLSSIFKSRTGKSAHKFIFDKKMAAARRLLARTGMPVHAIARHVGFPSVCNFTVAFRRHAGITPTTYRNQAKEEMRAGTYTEA</sequence>
<dbReference type="SUPFAM" id="SSF52172">
    <property type="entry name" value="CheY-like"/>
    <property type="match status" value="1"/>
</dbReference>
<name>A0A4Q1HI29_9BURK</name>
<dbReference type="PANTHER" id="PTHR43280">
    <property type="entry name" value="ARAC-FAMILY TRANSCRIPTIONAL REGULATOR"/>
    <property type="match status" value="1"/>
</dbReference>
<evidence type="ECO:0000256" key="3">
    <source>
        <dbReference type="ARBA" id="ARBA00023163"/>
    </source>
</evidence>
<organism evidence="7 8">
    <name type="scientific">Achromobacter aloeverae</name>
    <dbReference type="NCBI Taxonomy" id="1750518"/>
    <lineage>
        <taxon>Bacteria</taxon>
        <taxon>Pseudomonadati</taxon>
        <taxon>Pseudomonadota</taxon>
        <taxon>Betaproteobacteria</taxon>
        <taxon>Burkholderiales</taxon>
        <taxon>Alcaligenaceae</taxon>
        <taxon>Achromobacter</taxon>
    </lineage>
</organism>
<evidence type="ECO:0000256" key="2">
    <source>
        <dbReference type="ARBA" id="ARBA00023125"/>
    </source>
</evidence>
<dbReference type="Gene3D" id="3.40.50.2300">
    <property type="match status" value="1"/>
</dbReference>
<dbReference type="Gene3D" id="1.10.10.60">
    <property type="entry name" value="Homeodomain-like"/>
    <property type="match status" value="1"/>
</dbReference>
<dbReference type="PROSITE" id="PS00041">
    <property type="entry name" value="HTH_ARAC_FAMILY_1"/>
    <property type="match status" value="1"/>
</dbReference>
<keyword evidence="8" id="KW-1185">Reference proteome</keyword>
<dbReference type="GO" id="GO:0000160">
    <property type="term" value="P:phosphorelay signal transduction system"/>
    <property type="evidence" value="ECO:0007669"/>
    <property type="project" value="InterPro"/>
</dbReference>
<feature type="domain" description="HTH araC/xylS-type" evidence="5">
    <location>
        <begin position="197"/>
        <end position="295"/>
    </location>
</feature>
<comment type="caution">
    <text evidence="7">The sequence shown here is derived from an EMBL/GenBank/DDBJ whole genome shotgun (WGS) entry which is preliminary data.</text>
</comment>
<dbReference type="Pfam" id="PF12833">
    <property type="entry name" value="HTH_18"/>
    <property type="match status" value="1"/>
</dbReference>
<proteinExistence type="predicted"/>